<name>A0A9N8HYM9_9STRA</name>
<evidence type="ECO:0000256" key="1">
    <source>
        <dbReference type="SAM" id="MobiDB-lite"/>
    </source>
</evidence>
<organism evidence="2 3">
    <name type="scientific">Seminavis robusta</name>
    <dbReference type="NCBI Taxonomy" id="568900"/>
    <lineage>
        <taxon>Eukaryota</taxon>
        <taxon>Sar</taxon>
        <taxon>Stramenopiles</taxon>
        <taxon>Ochrophyta</taxon>
        <taxon>Bacillariophyta</taxon>
        <taxon>Bacillariophyceae</taxon>
        <taxon>Bacillariophycidae</taxon>
        <taxon>Naviculales</taxon>
        <taxon>Naviculaceae</taxon>
        <taxon>Seminavis</taxon>
    </lineage>
</organism>
<protein>
    <submittedName>
        <fullName evidence="2">Uncharacterized protein</fullName>
    </submittedName>
</protein>
<feature type="region of interest" description="Disordered" evidence="1">
    <location>
        <begin position="216"/>
        <end position="265"/>
    </location>
</feature>
<comment type="caution">
    <text evidence="2">The sequence shown here is derived from an EMBL/GenBank/DDBJ whole genome shotgun (WGS) entry which is preliminary data.</text>
</comment>
<sequence>MSTATKPNMVGNDLSERQNTKEYWSSEIRTLGIQLNPEEWTYANKLNHPGTLIANYHSWHTKGRAPTEEEIAEIFLPLKDKQFNKILPCKQNNWQMAPSSLKANPNKTIVEILRNPYQQELVKWKNDDAKGKMAQWDTVLLYTGQSFMFHQVYKAKHPELTKVESLRASMKLSREICKQHGDVKHHIHHVWCPEFVKTKLRPKDFAKWDTARLERLKEENNKKQTARKRKNENQEKIRRAKKPYLNNPAPLPASKPKPAPPSVTTNAQAPVLACAIKPVPPGYGYSSDTDDEVVEHFSEEEEDESFTENEGGVTVDVSLEEFNKETDDGSTGSFHYPNESDMPSDNEEDVASETEELEASTLLETELLESMTAPMVDGDSKLVPPCDLWATMKNVQYNEIQSFVNHFASMHGLQFESFSNPNSGWIKACLEAWGMYDENSMGNDWKAAVKTWLHTIHQQSFPAYLSAFYELLTAQVLKDKKGQEVMREKLDRFFSHFILEPRFDLDPVVWSKVGVAIQGELSPLFVPQDNNEHKKMKEKKGVLRRKRKGSSII</sequence>
<feature type="compositionally biased region" description="Pro residues" evidence="1">
    <location>
        <begin position="249"/>
        <end position="261"/>
    </location>
</feature>
<feature type="region of interest" description="Disordered" evidence="1">
    <location>
        <begin position="324"/>
        <end position="351"/>
    </location>
</feature>
<accession>A0A9N8HYM9</accession>
<reference evidence="2" key="1">
    <citation type="submission" date="2020-06" db="EMBL/GenBank/DDBJ databases">
        <authorList>
            <consortium name="Plant Systems Biology data submission"/>
        </authorList>
    </citation>
    <scope>NUCLEOTIDE SEQUENCE</scope>
    <source>
        <strain evidence="2">D6</strain>
    </source>
</reference>
<dbReference type="Proteomes" id="UP001153069">
    <property type="component" value="Unassembled WGS sequence"/>
</dbReference>
<evidence type="ECO:0000313" key="2">
    <source>
        <dbReference type="EMBL" id="CAB9530532.1"/>
    </source>
</evidence>
<dbReference type="EMBL" id="CAICTM010002916">
    <property type="protein sequence ID" value="CAB9530532.1"/>
    <property type="molecule type" value="Genomic_DNA"/>
</dbReference>
<proteinExistence type="predicted"/>
<dbReference type="AlphaFoldDB" id="A0A9N8HYM9"/>
<keyword evidence="3" id="KW-1185">Reference proteome</keyword>
<gene>
    <name evidence="2" type="ORF">SEMRO_2918_G340210.1</name>
</gene>
<feature type="compositionally biased region" description="Acidic residues" evidence="1">
    <location>
        <begin position="342"/>
        <end position="351"/>
    </location>
</feature>
<evidence type="ECO:0000313" key="3">
    <source>
        <dbReference type="Proteomes" id="UP001153069"/>
    </source>
</evidence>